<dbReference type="Proteomes" id="UP001202717">
    <property type="component" value="Chromosome"/>
</dbReference>
<dbReference type="EMBL" id="CP116221">
    <property type="protein sequence ID" value="WCO01388.1"/>
    <property type="molecule type" value="Genomic_DNA"/>
</dbReference>
<dbReference type="Pfam" id="PF14129">
    <property type="entry name" value="DUF4296"/>
    <property type="match status" value="1"/>
</dbReference>
<dbReference type="RefSeq" id="WP_249993368.1">
    <property type="nucleotide sequence ID" value="NZ_CP116221.1"/>
</dbReference>
<proteinExistence type="predicted"/>
<name>A0ABY7RW73_9FLAO</name>
<accession>A0ABY7RW73</accession>
<evidence type="ECO:0000259" key="1">
    <source>
        <dbReference type="Pfam" id="PF14129"/>
    </source>
</evidence>
<feature type="domain" description="DUF4296" evidence="1">
    <location>
        <begin position="27"/>
        <end position="109"/>
    </location>
</feature>
<dbReference type="InterPro" id="IPR025381">
    <property type="entry name" value="DUF4296"/>
</dbReference>
<keyword evidence="3" id="KW-1185">Reference proteome</keyword>
<organism evidence="2 3">
    <name type="scientific">Psychroserpens ponticola</name>
    <dbReference type="NCBI Taxonomy" id="2932268"/>
    <lineage>
        <taxon>Bacteria</taxon>
        <taxon>Pseudomonadati</taxon>
        <taxon>Bacteroidota</taxon>
        <taxon>Flavobacteriia</taxon>
        <taxon>Flavobacteriales</taxon>
        <taxon>Flavobacteriaceae</taxon>
        <taxon>Psychroserpens</taxon>
    </lineage>
</organism>
<sequence>MIKRISLLVFIFGICFACNKIEKPKKPDNLIAKNDMVNILFDVFVFNAAKGTDKRILEQNNVTPDAYIFEKYQIDSLQFVKSNAYYAYDIKAYDEMINKVAKRIKVKKDKFQKEIDLIEKQKKRRLDSIKKLGDSLPKLKSKKLKKAKT</sequence>
<reference evidence="2 3" key="1">
    <citation type="submission" date="2023-01" db="EMBL/GenBank/DDBJ databases">
        <title>Psychroserpens ponticola sp. nov., isolated from seawater.</title>
        <authorList>
            <person name="Kristyanto S."/>
            <person name="Jung J."/>
            <person name="Kim J.M."/>
            <person name="Jeon C.O."/>
        </authorList>
    </citation>
    <scope>NUCLEOTIDE SEQUENCE [LARGE SCALE GENOMIC DNA]</scope>
    <source>
        <strain evidence="2 3">MSW6</strain>
    </source>
</reference>
<evidence type="ECO:0000313" key="2">
    <source>
        <dbReference type="EMBL" id="WCO01388.1"/>
    </source>
</evidence>
<protein>
    <submittedName>
        <fullName evidence="2">DUF4296 domain-containing protein</fullName>
    </submittedName>
</protein>
<evidence type="ECO:0000313" key="3">
    <source>
        <dbReference type="Proteomes" id="UP001202717"/>
    </source>
</evidence>
<gene>
    <name evidence="2" type="ORF">MUN68_015145</name>
</gene>